<accession>A0ABU3B6H2</accession>
<dbReference type="Gene3D" id="1.20.120.550">
    <property type="entry name" value="Membrane associated eicosanoid/glutathione metabolism-like domain"/>
    <property type="match status" value="1"/>
</dbReference>
<evidence type="ECO:0000256" key="3">
    <source>
        <dbReference type="ARBA" id="ARBA00022989"/>
    </source>
</evidence>
<comment type="caution">
    <text evidence="6">The sequence shown here is derived from an EMBL/GenBank/DDBJ whole genome shotgun (WGS) entry which is preliminary data.</text>
</comment>
<keyword evidence="4 5" id="KW-0472">Membrane</keyword>
<dbReference type="InterPro" id="IPR001129">
    <property type="entry name" value="Membr-assoc_MAPEG"/>
</dbReference>
<dbReference type="Proteomes" id="UP001259982">
    <property type="component" value="Unassembled WGS sequence"/>
</dbReference>
<reference evidence="6 7" key="1">
    <citation type="submission" date="2023-09" db="EMBL/GenBank/DDBJ databases">
        <authorList>
            <person name="Rey-Velasco X."/>
        </authorList>
    </citation>
    <scope>NUCLEOTIDE SEQUENCE [LARGE SCALE GENOMIC DNA]</scope>
    <source>
        <strain evidence="6 7">P385</strain>
    </source>
</reference>
<dbReference type="InterPro" id="IPR023352">
    <property type="entry name" value="MAPEG-like_dom_sf"/>
</dbReference>
<keyword evidence="7" id="KW-1185">Reference proteome</keyword>
<keyword evidence="3 5" id="KW-1133">Transmembrane helix</keyword>
<dbReference type="SUPFAM" id="SSF161084">
    <property type="entry name" value="MAPEG domain-like"/>
    <property type="match status" value="1"/>
</dbReference>
<proteinExistence type="predicted"/>
<keyword evidence="2 5" id="KW-0812">Transmembrane</keyword>
<evidence type="ECO:0000313" key="6">
    <source>
        <dbReference type="EMBL" id="MDT0618034.1"/>
    </source>
</evidence>
<name>A0ABU3B6H2_9GAMM</name>
<evidence type="ECO:0000256" key="4">
    <source>
        <dbReference type="ARBA" id="ARBA00023136"/>
    </source>
</evidence>
<evidence type="ECO:0000256" key="1">
    <source>
        <dbReference type="ARBA" id="ARBA00004370"/>
    </source>
</evidence>
<evidence type="ECO:0000313" key="7">
    <source>
        <dbReference type="Proteomes" id="UP001259982"/>
    </source>
</evidence>
<sequence>MSTSMMALAGFAAWTLAFIIVTIGYRGIRVLTGQLKADAWTRGRAVEDPPVVKRLNDAFANCLEMLPIFAAVILAAAVAGQSAITDGLAIIFLAARIGQSVSHIVSVHHLMIFFVRFPLFLVQVGILVIWLHGLLLG</sequence>
<dbReference type="EMBL" id="JAVRHY010000004">
    <property type="protein sequence ID" value="MDT0618034.1"/>
    <property type="molecule type" value="Genomic_DNA"/>
</dbReference>
<protein>
    <submittedName>
        <fullName evidence="6">MAPEG family protein</fullName>
    </submittedName>
</protein>
<gene>
    <name evidence="6" type="ORF">RM531_06080</name>
</gene>
<feature type="transmembrane region" description="Helical" evidence="5">
    <location>
        <begin position="68"/>
        <end position="95"/>
    </location>
</feature>
<organism evidence="6 7">
    <name type="scientific">Spectribacter acetivorans</name>
    <dbReference type="NCBI Taxonomy" id="3075603"/>
    <lineage>
        <taxon>Bacteria</taxon>
        <taxon>Pseudomonadati</taxon>
        <taxon>Pseudomonadota</taxon>
        <taxon>Gammaproteobacteria</taxon>
        <taxon>Salinisphaerales</taxon>
        <taxon>Salinisphaeraceae</taxon>
        <taxon>Spectribacter</taxon>
    </lineage>
</organism>
<dbReference type="Pfam" id="PF01124">
    <property type="entry name" value="MAPEG"/>
    <property type="match status" value="1"/>
</dbReference>
<comment type="subcellular location">
    <subcellularLocation>
        <location evidence="1">Membrane</location>
    </subcellularLocation>
</comment>
<evidence type="ECO:0000256" key="5">
    <source>
        <dbReference type="SAM" id="Phobius"/>
    </source>
</evidence>
<evidence type="ECO:0000256" key="2">
    <source>
        <dbReference type="ARBA" id="ARBA00022692"/>
    </source>
</evidence>
<dbReference type="RefSeq" id="WP_311658053.1">
    <property type="nucleotide sequence ID" value="NZ_JAVRHY010000004.1"/>
</dbReference>
<feature type="transmembrane region" description="Helical" evidence="5">
    <location>
        <begin position="107"/>
        <end position="131"/>
    </location>
</feature>